<proteinExistence type="inferred from homology"/>
<reference evidence="9 10" key="1">
    <citation type="submission" date="2024-11" db="EMBL/GenBank/DDBJ databases">
        <title>A near-complete genome assembly of Cinchona calisaya.</title>
        <authorList>
            <person name="Lian D.C."/>
            <person name="Zhao X.W."/>
            <person name="Wei L."/>
        </authorList>
    </citation>
    <scope>NUCLEOTIDE SEQUENCE [LARGE SCALE GENOMIC DNA]</scope>
    <source>
        <tissue evidence="9">Nenye</tissue>
    </source>
</reference>
<feature type="active site" evidence="7">
    <location>
        <position position="27"/>
    </location>
</feature>
<dbReference type="GO" id="GO:0016787">
    <property type="term" value="F:hydrolase activity"/>
    <property type="evidence" value="ECO:0007669"/>
    <property type="project" value="UniProtKB-KW"/>
</dbReference>
<accession>A0ABD2Y1H5</accession>
<dbReference type="CDD" id="cd01061">
    <property type="entry name" value="RNase_T2_euk"/>
    <property type="match status" value="1"/>
</dbReference>
<comment type="similarity">
    <text evidence="1 8">Belongs to the RNase T2 family.</text>
</comment>
<evidence type="ECO:0000256" key="4">
    <source>
        <dbReference type="ARBA" id="ARBA00022801"/>
    </source>
</evidence>
<dbReference type="InterPro" id="IPR033130">
    <property type="entry name" value="RNase_T2_His_AS_2"/>
</dbReference>
<dbReference type="InterPro" id="IPR036430">
    <property type="entry name" value="RNase_T2-like_sf"/>
</dbReference>
<dbReference type="PROSITE" id="PS00530">
    <property type="entry name" value="RNASE_T2_1"/>
    <property type="match status" value="1"/>
</dbReference>
<keyword evidence="4" id="KW-0378">Hydrolase</keyword>
<keyword evidence="10" id="KW-1185">Reference proteome</keyword>
<dbReference type="Gene3D" id="3.90.730.10">
    <property type="entry name" value="Ribonuclease T2-like"/>
    <property type="match status" value="1"/>
</dbReference>
<sequence length="174" mass="19598">MWPGSYCDTKRKCCYPTAGKLTDFTIHGLWPHFNNNTFPEDCNPNSPYNETKKSTGTKFWKHEWTKHGTCSESKLDQHGYFAAALSIKDKVNLLEILKNAGIQPDGKFYKLDDIKEAIRTGTGHVPVIECNTDASGNIQLYQIYLCTDAAGSDIIECPVTLKRECNTTIEFPII</sequence>
<dbReference type="EMBL" id="JBJUIK010000015">
    <property type="protein sequence ID" value="KAL3501419.1"/>
    <property type="molecule type" value="Genomic_DNA"/>
</dbReference>
<evidence type="ECO:0000256" key="1">
    <source>
        <dbReference type="ARBA" id="ARBA00007469"/>
    </source>
</evidence>
<dbReference type="InterPro" id="IPR033697">
    <property type="entry name" value="Ribonuclease_T2_eukaryotic"/>
</dbReference>
<keyword evidence="2" id="KW-0540">Nuclease</keyword>
<keyword evidence="6" id="KW-0456">Lyase</keyword>
<evidence type="ECO:0000256" key="2">
    <source>
        <dbReference type="ARBA" id="ARBA00022722"/>
    </source>
</evidence>
<protein>
    <submittedName>
        <fullName evidence="9">Uncharacterized protein</fullName>
    </submittedName>
</protein>
<dbReference type="AlphaFoldDB" id="A0ABD2Y1H5"/>
<evidence type="ECO:0000313" key="9">
    <source>
        <dbReference type="EMBL" id="KAL3501419.1"/>
    </source>
</evidence>
<evidence type="ECO:0000256" key="5">
    <source>
        <dbReference type="ARBA" id="ARBA00023157"/>
    </source>
</evidence>
<gene>
    <name evidence="9" type="ORF">ACH5RR_035868</name>
</gene>
<dbReference type="PROSITE" id="PS00531">
    <property type="entry name" value="RNASE_T2_2"/>
    <property type="match status" value="1"/>
</dbReference>
<feature type="active site" evidence="7">
    <location>
        <position position="67"/>
    </location>
</feature>
<evidence type="ECO:0000256" key="6">
    <source>
        <dbReference type="ARBA" id="ARBA00023239"/>
    </source>
</evidence>
<keyword evidence="3" id="KW-0255">Endonuclease</keyword>
<keyword evidence="5" id="KW-1015">Disulfide bond</keyword>
<dbReference type="PANTHER" id="PTHR11240">
    <property type="entry name" value="RIBONUCLEASE T2"/>
    <property type="match status" value="1"/>
</dbReference>
<evidence type="ECO:0000313" key="10">
    <source>
        <dbReference type="Proteomes" id="UP001630127"/>
    </source>
</evidence>
<evidence type="ECO:0000256" key="8">
    <source>
        <dbReference type="RuleBase" id="RU004328"/>
    </source>
</evidence>
<dbReference type="InterPro" id="IPR018188">
    <property type="entry name" value="RNase_T2_His_AS_1"/>
</dbReference>
<dbReference type="PANTHER" id="PTHR11240:SF75">
    <property type="entry name" value="RIBONUCLEASE 3"/>
    <property type="match status" value="1"/>
</dbReference>
<dbReference type="InterPro" id="IPR001568">
    <property type="entry name" value="RNase_T2-like"/>
</dbReference>
<dbReference type="GO" id="GO:0016829">
    <property type="term" value="F:lyase activity"/>
    <property type="evidence" value="ECO:0007669"/>
    <property type="project" value="UniProtKB-KW"/>
</dbReference>
<dbReference type="Pfam" id="PF00445">
    <property type="entry name" value="Ribonuclease_T2"/>
    <property type="match status" value="1"/>
</dbReference>
<dbReference type="Proteomes" id="UP001630127">
    <property type="component" value="Unassembled WGS sequence"/>
</dbReference>
<dbReference type="GO" id="GO:0004519">
    <property type="term" value="F:endonuclease activity"/>
    <property type="evidence" value="ECO:0007669"/>
    <property type="project" value="UniProtKB-KW"/>
</dbReference>
<evidence type="ECO:0000256" key="3">
    <source>
        <dbReference type="ARBA" id="ARBA00022759"/>
    </source>
</evidence>
<evidence type="ECO:0000256" key="7">
    <source>
        <dbReference type="PIRSR" id="PIRSR633697-1"/>
    </source>
</evidence>
<dbReference type="SUPFAM" id="SSF55895">
    <property type="entry name" value="Ribonuclease Rh-like"/>
    <property type="match status" value="1"/>
</dbReference>
<organism evidence="9 10">
    <name type="scientific">Cinchona calisaya</name>
    <dbReference type="NCBI Taxonomy" id="153742"/>
    <lineage>
        <taxon>Eukaryota</taxon>
        <taxon>Viridiplantae</taxon>
        <taxon>Streptophyta</taxon>
        <taxon>Embryophyta</taxon>
        <taxon>Tracheophyta</taxon>
        <taxon>Spermatophyta</taxon>
        <taxon>Magnoliopsida</taxon>
        <taxon>eudicotyledons</taxon>
        <taxon>Gunneridae</taxon>
        <taxon>Pentapetalae</taxon>
        <taxon>asterids</taxon>
        <taxon>lamiids</taxon>
        <taxon>Gentianales</taxon>
        <taxon>Rubiaceae</taxon>
        <taxon>Cinchonoideae</taxon>
        <taxon>Cinchoneae</taxon>
        <taxon>Cinchona</taxon>
    </lineage>
</organism>
<name>A0ABD2Y1H5_9GENT</name>
<comment type="caution">
    <text evidence="9">The sequence shown here is derived from an EMBL/GenBank/DDBJ whole genome shotgun (WGS) entry which is preliminary data.</text>
</comment>
<feature type="active site" evidence="7">
    <location>
        <position position="63"/>
    </location>
</feature>